<dbReference type="Gene3D" id="3.30.420.40">
    <property type="match status" value="2"/>
</dbReference>
<dbReference type="GO" id="GO:0005829">
    <property type="term" value="C:cytosol"/>
    <property type="evidence" value="ECO:0007669"/>
    <property type="project" value="TreeGrafter"/>
</dbReference>
<protein>
    <submittedName>
        <fullName evidence="3">tRNA threonylcarbamoyladenosine biosynthesis protein TsaB</fullName>
    </submittedName>
</protein>
<gene>
    <name evidence="3" type="primary">tsaB_10</name>
    <name evidence="3" type="ORF">GALL_418070</name>
</gene>
<reference evidence="3" key="1">
    <citation type="submission" date="2016-10" db="EMBL/GenBank/DDBJ databases">
        <title>Sequence of Gallionella enrichment culture.</title>
        <authorList>
            <person name="Poehlein A."/>
            <person name="Muehling M."/>
            <person name="Daniel R."/>
        </authorList>
    </citation>
    <scope>NUCLEOTIDE SEQUENCE</scope>
</reference>
<dbReference type="NCBIfam" id="TIGR03725">
    <property type="entry name" value="T6A_YeaZ"/>
    <property type="match status" value="1"/>
</dbReference>
<dbReference type="AlphaFoldDB" id="A0A1J5PYG7"/>
<accession>A0A1J5PYG7</accession>
<feature type="domain" description="Gcp-like" evidence="2">
    <location>
        <begin position="43"/>
        <end position="160"/>
    </location>
</feature>
<dbReference type="PANTHER" id="PTHR11735">
    <property type="entry name" value="TRNA N6-ADENOSINE THREONYLCARBAMOYLTRANSFERASE"/>
    <property type="match status" value="1"/>
</dbReference>
<dbReference type="PANTHER" id="PTHR11735:SF11">
    <property type="entry name" value="TRNA THREONYLCARBAMOYLADENOSINE BIOSYNTHESIS PROTEIN TSAB"/>
    <property type="match status" value="1"/>
</dbReference>
<dbReference type="SUPFAM" id="SSF53067">
    <property type="entry name" value="Actin-like ATPase domain"/>
    <property type="match status" value="1"/>
</dbReference>
<name>A0A1J5PYG7_9ZZZZ</name>
<comment type="caution">
    <text evidence="3">The sequence shown here is derived from an EMBL/GenBank/DDBJ whole genome shotgun (WGS) entry which is preliminary data.</text>
</comment>
<dbReference type="InterPro" id="IPR043129">
    <property type="entry name" value="ATPase_NBD"/>
</dbReference>
<dbReference type="InterPro" id="IPR022496">
    <property type="entry name" value="T6A_TsaB"/>
</dbReference>
<dbReference type="GO" id="GO:0002949">
    <property type="term" value="P:tRNA threonylcarbamoyladenosine modification"/>
    <property type="evidence" value="ECO:0007669"/>
    <property type="project" value="InterPro"/>
</dbReference>
<dbReference type="EMBL" id="MLJW01001848">
    <property type="protein sequence ID" value="OIQ76510.1"/>
    <property type="molecule type" value="Genomic_DNA"/>
</dbReference>
<sequence length="293" mass="29826">MPVLALDTSVAVAVAVVADTVPDDAPLRAGSGVLAARRVQEPRRHAELLAPLIVEVLRESGVDRRDLTAVVVGTGPAPFTGLRAGLVTARTFALALGIPVHGVSSLDALAAEAASELGLPTGSTVLVATDARRHEVYWARYRVTGTAHRGRTDSAHDRAGAGAGAGAGGLAAWQDGPPVVLVEGPGVARPADLATDLADLRPDDAVVGRGAALYAELVPHGDGRRGDDGGVTGGDGTDGARVDRAGIQDPDPSVLARLALARLASGESLLPTVPLYLRRPDAVPSMSHKRAIG</sequence>
<evidence type="ECO:0000313" key="3">
    <source>
        <dbReference type="EMBL" id="OIQ76510.1"/>
    </source>
</evidence>
<dbReference type="InterPro" id="IPR000905">
    <property type="entry name" value="Gcp-like_dom"/>
</dbReference>
<dbReference type="Pfam" id="PF00814">
    <property type="entry name" value="TsaD"/>
    <property type="match status" value="1"/>
</dbReference>
<proteinExistence type="predicted"/>
<evidence type="ECO:0000259" key="2">
    <source>
        <dbReference type="Pfam" id="PF00814"/>
    </source>
</evidence>
<evidence type="ECO:0000256" key="1">
    <source>
        <dbReference type="SAM" id="MobiDB-lite"/>
    </source>
</evidence>
<feature type="compositionally biased region" description="Basic and acidic residues" evidence="1">
    <location>
        <begin position="219"/>
        <end position="228"/>
    </location>
</feature>
<feature type="region of interest" description="Disordered" evidence="1">
    <location>
        <begin position="219"/>
        <end position="248"/>
    </location>
</feature>
<organism evidence="3">
    <name type="scientific">mine drainage metagenome</name>
    <dbReference type="NCBI Taxonomy" id="410659"/>
    <lineage>
        <taxon>unclassified sequences</taxon>
        <taxon>metagenomes</taxon>
        <taxon>ecological metagenomes</taxon>
    </lineage>
</organism>